<accession>A0ABT5FH46</accession>
<evidence type="ECO:0000313" key="1">
    <source>
        <dbReference type="EMBL" id="MDC2890510.1"/>
    </source>
</evidence>
<comment type="caution">
    <text evidence="1">The sequence shown here is derived from an EMBL/GenBank/DDBJ whole genome shotgun (WGS) entry which is preliminary data.</text>
</comment>
<reference evidence="1 2" key="1">
    <citation type="submission" date="2023-01" db="EMBL/GenBank/DDBJ databases">
        <title>Psychrosphaera sp. nov., isolated from marine algae.</title>
        <authorList>
            <person name="Bayburt H."/>
            <person name="Choi B.J."/>
            <person name="Kim J.M."/>
            <person name="Choi D.G."/>
            <person name="Jeon C.O."/>
        </authorList>
    </citation>
    <scope>NUCLEOTIDE SEQUENCE [LARGE SCALE GENOMIC DNA]</scope>
    <source>
        <strain evidence="1 2">G1-22</strain>
    </source>
</reference>
<name>A0ABT5FH46_9GAMM</name>
<dbReference type="Proteomes" id="UP001528411">
    <property type="component" value="Unassembled WGS sequence"/>
</dbReference>
<protein>
    <submittedName>
        <fullName evidence="1">Uncharacterized protein</fullName>
    </submittedName>
</protein>
<gene>
    <name evidence="1" type="ORF">PN838_19390</name>
</gene>
<keyword evidence="2" id="KW-1185">Reference proteome</keyword>
<dbReference type="RefSeq" id="WP_272181687.1">
    <property type="nucleotide sequence ID" value="NZ_JAQOMS010000002.1"/>
</dbReference>
<organism evidence="1 2">
    <name type="scientific">Psychrosphaera algicola</name>
    <dbReference type="NCBI Taxonomy" id="3023714"/>
    <lineage>
        <taxon>Bacteria</taxon>
        <taxon>Pseudomonadati</taxon>
        <taxon>Pseudomonadota</taxon>
        <taxon>Gammaproteobacteria</taxon>
        <taxon>Alteromonadales</taxon>
        <taxon>Pseudoalteromonadaceae</taxon>
        <taxon>Psychrosphaera</taxon>
    </lineage>
</organism>
<proteinExistence type="predicted"/>
<dbReference type="EMBL" id="JAQOMS010000002">
    <property type="protein sequence ID" value="MDC2890510.1"/>
    <property type="molecule type" value="Genomic_DNA"/>
</dbReference>
<sequence>MRFIPLILFFAVFLSPFVLIAEGQPSFPFLSVVGHAEYEIPPDKSEVNFRIVTFAEESEDAVKKSSIFLIM</sequence>
<evidence type="ECO:0000313" key="2">
    <source>
        <dbReference type="Proteomes" id="UP001528411"/>
    </source>
</evidence>